<dbReference type="SUPFAM" id="SSF48498">
    <property type="entry name" value="Tetracyclin repressor-like, C-terminal domain"/>
    <property type="match status" value="1"/>
</dbReference>
<dbReference type="GO" id="GO:0000976">
    <property type="term" value="F:transcription cis-regulatory region binding"/>
    <property type="evidence" value="ECO:0007669"/>
    <property type="project" value="TreeGrafter"/>
</dbReference>
<dbReference type="SUPFAM" id="SSF46689">
    <property type="entry name" value="Homeodomain-like"/>
    <property type="match status" value="1"/>
</dbReference>
<dbReference type="InterPro" id="IPR013572">
    <property type="entry name" value="Tscrpt_reg_MAATS_C"/>
</dbReference>
<feature type="domain" description="HTH tetR-type" evidence="6">
    <location>
        <begin position="9"/>
        <end position="69"/>
    </location>
</feature>
<dbReference type="InterPro" id="IPR009057">
    <property type="entry name" value="Homeodomain-like_sf"/>
</dbReference>
<dbReference type="RefSeq" id="WP_134193493.1">
    <property type="nucleotide sequence ID" value="NZ_JBHLUW010000001.1"/>
</dbReference>
<sequence>MRRTREDALKTRDRILDAAEVTFFQHGFAHTSLAQIAELAGLTRGAIYGHFKNKCEVFNAMAERVKLPMEMLVTATFDPREADPLGRIRDLFMFCLAKAAIEPHSRRVFEVLFTKCEYTEEMAPVHERQRNAARDGRARMELGLRNAIDKGQLPRELDTARAAGVLLMFLGGVLRDWLLDYGSVELPRDAKFLADACIGMLRNSPALRQQATPAA</sequence>
<dbReference type="InterPro" id="IPR023772">
    <property type="entry name" value="DNA-bd_HTH_TetR-type_CS"/>
</dbReference>
<dbReference type="EMBL" id="SORE01000014">
    <property type="protein sequence ID" value="TDY45451.1"/>
    <property type="molecule type" value="Genomic_DNA"/>
</dbReference>
<evidence type="ECO:0000256" key="1">
    <source>
        <dbReference type="ARBA" id="ARBA00022491"/>
    </source>
</evidence>
<dbReference type="PRINTS" id="PR00455">
    <property type="entry name" value="HTHTETR"/>
</dbReference>
<gene>
    <name evidence="7" type="ORF">BX592_114118</name>
</gene>
<protein>
    <submittedName>
        <fullName evidence="7">TetR family transcriptional regulator</fullName>
    </submittedName>
</protein>
<keyword evidence="1" id="KW-0678">Repressor</keyword>
<accession>A0A4R8LNT2</accession>
<dbReference type="InterPro" id="IPR036271">
    <property type="entry name" value="Tet_transcr_reg_TetR-rel_C_sf"/>
</dbReference>
<evidence type="ECO:0000256" key="5">
    <source>
        <dbReference type="PROSITE-ProRule" id="PRU00335"/>
    </source>
</evidence>
<dbReference type="Proteomes" id="UP000295509">
    <property type="component" value="Unassembled WGS sequence"/>
</dbReference>
<dbReference type="GO" id="GO:0003700">
    <property type="term" value="F:DNA-binding transcription factor activity"/>
    <property type="evidence" value="ECO:0007669"/>
    <property type="project" value="TreeGrafter"/>
</dbReference>
<evidence type="ECO:0000259" key="6">
    <source>
        <dbReference type="PROSITE" id="PS50977"/>
    </source>
</evidence>
<keyword evidence="8" id="KW-1185">Reference proteome</keyword>
<evidence type="ECO:0000256" key="4">
    <source>
        <dbReference type="ARBA" id="ARBA00023163"/>
    </source>
</evidence>
<dbReference type="OrthoDB" id="5816932at2"/>
<feature type="DNA-binding region" description="H-T-H motif" evidence="5">
    <location>
        <begin position="32"/>
        <end position="51"/>
    </location>
</feature>
<dbReference type="AlphaFoldDB" id="A0A4R8LNT2"/>
<evidence type="ECO:0000256" key="2">
    <source>
        <dbReference type="ARBA" id="ARBA00023015"/>
    </source>
</evidence>
<name>A0A4R8LNT2_9BURK</name>
<keyword evidence="3 5" id="KW-0238">DNA-binding</keyword>
<dbReference type="InterPro" id="IPR050109">
    <property type="entry name" value="HTH-type_TetR-like_transc_reg"/>
</dbReference>
<dbReference type="PROSITE" id="PS01081">
    <property type="entry name" value="HTH_TETR_1"/>
    <property type="match status" value="1"/>
</dbReference>
<dbReference type="PROSITE" id="PS50977">
    <property type="entry name" value="HTH_TETR_2"/>
    <property type="match status" value="1"/>
</dbReference>
<dbReference type="Pfam" id="PF08361">
    <property type="entry name" value="TetR_C_2"/>
    <property type="match status" value="1"/>
</dbReference>
<dbReference type="Gene3D" id="1.10.357.10">
    <property type="entry name" value="Tetracycline Repressor, domain 2"/>
    <property type="match status" value="1"/>
</dbReference>
<dbReference type="PANTHER" id="PTHR30055:SF240">
    <property type="entry name" value="HTH-TYPE TRANSCRIPTIONAL REGULATOR ACRR"/>
    <property type="match status" value="1"/>
</dbReference>
<comment type="caution">
    <text evidence="7">The sequence shown here is derived from an EMBL/GenBank/DDBJ whole genome shotgun (WGS) entry which is preliminary data.</text>
</comment>
<dbReference type="InterPro" id="IPR001647">
    <property type="entry name" value="HTH_TetR"/>
</dbReference>
<keyword evidence="2" id="KW-0805">Transcription regulation</keyword>
<evidence type="ECO:0000256" key="3">
    <source>
        <dbReference type="ARBA" id="ARBA00023125"/>
    </source>
</evidence>
<reference evidence="7 8" key="1">
    <citation type="submission" date="2019-03" db="EMBL/GenBank/DDBJ databases">
        <title>Genomic Encyclopedia of Type Strains, Phase III (KMG-III): the genomes of soil and plant-associated and newly described type strains.</title>
        <authorList>
            <person name="Whitman W."/>
        </authorList>
    </citation>
    <scope>NUCLEOTIDE SEQUENCE [LARGE SCALE GENOMIC DNA]</scope>
    <source>
        <strain evidence="7 8">LMG 29544</strain>
    </source>
</reference>
<dbReference type="Pfam" id="PF00440">
    <property type="entry name" value="TetR_N"/>
    <property type="match status" value="1"/>
</dbReference>
<keyword evidence="4" id="KW-0804">Transcription</keyword>
<organism evidence="7 8">
    <name type="scientific">Paraburkholderia rhizosphaerae</name>
    <dbReference type="NCBI Taxonomy" id="480658"/>
    <lineage>
        <taxon>Bacteria</taxon>
        <taxon>Pseudomonadati</taxon>
        <taxon>Pseudomonadota</taxon>
        <taxon>Betaproteobacteria</taxon>
        <taxon>Burkholderiales</taxon>
        <taxon>Burkholderiaceae</taxon>
        <taxon>Paraburkholderia</taxon>
    </lineage>
</organism>
<proteinExistence type="predicted"/>
<evidence type="ECO:0000313" key="8">
    <source>
        <dbReference type="Proteomes" id="UP000295509"/>
    </source>
</evidence>
<dbReference type="PANTHER" id="PTHR30055">
    <property type="entry name" value="HTH-TYPE TRANSCRIPTIONAL REGULATOR RUTR"/>
    <property type="match status" value="1"/>
</dbReference>
<evidence type="ECO:0000313" key="7">
    <source>
        <dbReference type="EMBL" id="TDY45451.1"/>
    </source>
</evidence>